<keyword evidence="2" id="KW-0812">Transmembrane</keyword>
<feature type="transmembrane region" description="Helical" evidence="2">
    <location>
        <begin position="72"/>
        <end position="90"/>
    </location>
</feature>
<accession>A0A2Z7ASS0</accession>
<proteinExistence type="predicted"/>
<keyword evidence="4" id="KW-1185">Reference proteome</keyword>
<reference evidence="3 4" key="1">
    <citation type="journal article" date="2015" name="Proc. Natl. Acad. Sci. U.S.A.">
        <title>The resurrection genome of Boea hygrometrica: A blueprint for survival of dehydration.</title>
        <authorList>
            <person name="Xiao L."/>
            <person name="Yang G."/>
            <person name="Zhang L."/>
            <person name="Yang X."/>
            <person name="Zhao S."/>
            <person name="Ji Z."/>
            <person name="Zhou Q."/>
            <person name="Hu M."/>
            <person name="Wang Y."/>
            <person name="Chen M."/>
            <person name="Xu Y."/>
            <person name="Jin H."/>
            <person name="Xiao X."/>
            <person name="Hu G."/>
            <person name="Bao F."/>
            <person name="Hu Y."/>
            <person name="Wan P."/>
            <person name="Li L."/>
            <person name="Deng X."/>
            <person name="Kuang T."/>
            <person name="Xiang C."/>
            <person name="Zhu J.K."/>
            <person name="Oliver M.J."/>
            <person name="He Y."/>
        </authorList>
    </citation>
    <scope>NUCLEOTIDE SEQUENCE [LARGE SCALE GENOMIC DNA]</scope>
    <source>
        <strain evidence="4">cv. XS01</strain>
    </source>
</reference>
<dbReference type="AlphaFoldDB" id="A0A2Z7ASS0"/>
<dbReference type="Proteomes" id="UP000250235">
    <property type="component" value="Unassembled WGS sequence"/>
</dbReference>
<evidence type="ECO:0000313" key="3">
    <source>
        <dbReference type="EMBL" id="KZV24428.1"/>
    </source>
</evidence>
<organism evidence="3 4">
    <name type="scientific">Dorcoceras hygrometricum</name>
    <dbReference type="NCBI Taxonomy" id="472368"/>
    <lineage>
        <taxon>Eukaryota</taxon>
        <taxon>Viridiplantae</taxon>
        <taxon>Streptophyta</taxon>
        <taxon>Embryophyta</taxon>
        <taxon>Tracheophyta</taxon>
        <taxon>Spermatophyta</taxon>
        <taxon>Magnoliopsida</taxon>
        <taxon>eudicotyledons</taxon>
        <taxon>Gunneridae</taxon>
        <taxon>Pentapetalae</taxon>
        <taxon>asterids</taxon>
        <taxon>lamiids</taxon>
        <taxon>Lamiales</taxon>
        <taxon>Gesneriaceae</taxon>
        <taxon>Didymocarpoideae</taxon>
        <taxon>Trichosporeae</taxon>
        <taxon>Loxocarpinae</taxon>
        <taxon>Dorcoceras</taxon>
    </lineage>
</organism>
<feature type="transmembrane region" description="Helical" evidence="2">
    <location>
        <begin position="32"/>
        <end position="52"/>
    </location>
</feature>
<sequence length="200" mass="22832">MFSKSHILRAGVQSWLRVFAAEDCWIGSVQSASLLSVVILLLILFFSVNVEFSSIHDLHNLGHVARNVSTDMPLLILFFFFFTGWALWAFSMKEYRKEMTLKVMRALPKEWNVKTLIMRESEDLNKLELHDLIAALKAYEFKMENRLEGDPSTSQPTKAFAATKKKPQKTAEQLSNDAMSLFVKNSGNLCENSCKFSLDL</sequence>
<dbReference type="OrthoDB" id="913420at2759"/>
<keyword evidence="2" id="KW-0472">Membrane</keyword>
<protein>
    <submittedName>
        <fullName evidence="3">Uncharacterized protein</fullName>
    </submittedName>
</protein>
<name>A0A2Z7ASS0_9LAMI</name>
<evidence type="ECO:0000313" key="4">
    <source>
        <dbReference type="Proteomes" id="UP000250235"/>
    </source>
</evidence>
<evidence type="ECO:0000256" key="1">
    <source>
        <dbReference type="SAM" id="MobiDB-lite"/>
    </source>
</evidence>
<gene>
    <name evidence="3" type="ORF">F511_24223</name>
</gene>
<dbReference type="EMBL" id="KV012816">
    <property type="protein sequence ID" value="KZV24428.1"/>
    <property type="molecule type" value="Genomic_DNA"/>
</dbReference>
<keyword evidence="2" id="KW-1133">Transmembrane helix</keyword>
<evidence type="ECO:0000256" key="2">
    <source>
        <dbReference type="SAM" id="Phobius"/>
    </source>
</evidence>
<feature type="region of interest" description="Disordered" evidence="1">
    <location>
        <begin position="147"/>
        <end position="169"/>
    </location>
</feature>